<dbReference type="InterPro" id="IPR057244">
    <property type="entry name" value="GAIN_B"/>
</dbReference>
<dbReference type="Proteomes" id="UP000001554">
    <property type="component" value="Chromosome 1"/>
</dbReference>
<feature type="transmembrane region" description="Helical" evidence="10">
    <location>
        <begin position="723"/>
        <end position="742"/>
    </location>
</feature>
<feature type="transmembrane region" description="Helical" evidence="10">
    <location>
        <begin position="769"/>
        <end position="790"/>
    </location>
</feature>
<keyword evidence="3 10" id="KW-0812">Transmembrane</keyword>
<dbReference type="OMA" id="ISHIFHM"/>
<keyword evidence="7" id="KW-1015">Disulfide bond</keyword>
<dbReference type="InterPro" id="IPR051223">
    <property type="entry name" value="Polycystin"/>
</dbReference>
<organism evidence="13 14">
    <name type="scientific">Branchiostoma floridae</name>
    <name type="common">Florida lancelet</name>
    <name type="synonym">Amphioxus</name>
    <dbReference type="NCBI Taxonomy" id="7739"/>
    <lineage>
        <taxon>Eukaryota</taxon>
        <taxon>Metazoa</taxon>
        <taxon>Chordata</taxon>
        <taxon>Cephalochordata</taxon>
        <taxon>Leptocardii</taxon>
        <taxon>Amphioxiformes</taxon>
        <taxon>Branchiostomatidae</taxon>
        <taxon>Branchiostoma</taxon>
    </lineage>
</organism>
<dbReference type="InterPro" id="IPR001024">
    <property type="entry name" value="PLAT/LH2_dom"/>
</dbReference>
<accession>A0A9J7LWS4</accession>
<feature type="domain" description="PLAT" evidence="11">
    <location>
        <begin position="560"/>
        <end position="677"/>
    </location>
</feature>
<evidence type="ECO:0000256" key="5">
    <source>
        <dbReference type="ARBA" id="ARBA00022989"/>
    </source>
</evidence>
<proteinExistence type="inferred from homology"/>
<dbReference type="KEGG" id="bfo:118425421"/>
<dbReference type="Gene3D" id="2.60.60.20">
    <property type="entry name" value="PLAT/LH2 domain"/>
    <property type="match status" value="1"/>
</dbReference>
<feature type="transmembrane region" description="Helical" evidence="10">
    <location>
        <begin position="514"/>
        <end position="533"/>
    </location>
</feature>
<evidence type="ECO:0000256" key="4">
    <source>
        <dbReference type="ARBA" id="ARBA00022729"/>
    </source>
</evidence>
<protein>
    <submittedName>
        <fullName evidence="14">Polycystic kidney disease protein 1-like 2</fullName>
    </submittedName>
</protein>
<dbReference type="InterPro" id="IPR000203">
    <property type="entry name" value="GPS"/>
</dbReference>
<gene>
    <name evidence="14" type="primary">LOC118425421</name>
</gene>
<dbReference type="InterPro" id="IPR046338">
    <property type="entry name" value="GAIN_dom_sf"/>
</dbReference>
<evidence type="ECO:0000256" key="9">
    <source>
        <dbReference type="SAM" id="MobiDB-lite"/>
    </source>
</evidence>
<evidence type="ECO:0000256" key="2">
    <source>
        <dbReference type="ARBA" id="ARBA00007200"/>
    </source>
</evidence>
<dbReference type="PANTHER" id="PTHR10877">
    <property type="entry name" value="POLYCYSTIN FAMILY MEMBER"/>
    <property type="match status" value="1"/>
</dbReference>
<evidence type="ECO:0000256" key="10">
    <source>
        <dbReference type="SAM" id="Phobius"/>
    </source>
</evidence>
<reference evidence="14" key="2">
    <citation type="submission" date="2025-08" db="UniProtKB">
        <authorList>
            <consortium name="RefSeq"/>
        </authorList>
    </citation>
    <scope>IDENTIFICATION</scope>
    <source>
        <strain evidence="14">S238N-H82</strain>
        <tissue evidence="14">Testes</tissue>
    </source>
</reference>
<dbReference type="SMART" id="SM00303">
    <property type="entry name" value="GPS"/>
    <property type="match status" value="1"/>
</dbReference>
<feature type="transmembrane region" description="Helical" evidence="10">
    <location>
        <begin position="826"/>
        <end position="850"/>
    </location>
</feature>
<feature type="transmembrane region" description="Helical" evidence="10">
    <location>
        <begin position="870"/>
        <end position="893"/>
    </location>
</feature>
<dbReference type="SUPFAM" id="SSF49723">
    <property type="entry name" value="Lipase/lipooxygenase domain (PLAT/LH2 domain)"/>
    <property type="match status" value="1"/>
</dbReference>
<evidence type="ECO:0000313" key="14">
    <source>
        <dbReference type="RefSeq" id="XP_035690161.1"/>
    </source>
</evidence>
<evidence type="ECO:0000313" key="13">
    <source>
        <dbReference type="Proteomes" id="UP000001554"/>
    </source>
</evidence>
<evidence type="ECO:0000256" key="1">
    <source>
        <dbReference type="ARBA" id="ARBA00004141"/>
    </source>
</evidence>
<feature type="region of interest" description="Disordered" evidence="9">
    <location>
        <begin position="1428"/>
        <end position="1467"/>
    </location>
</feature>
<reference evidence="13" key="1">
    <citation type="journal article" date="2020" name="Nat. Ecol. Evol.">
        <title>Deeply conserved synteny resolves early events in vertebrate evolution.</title>
        <authorList>
            <person name="Simakov O."/>
            <person name="Marletaz F."/>
            <person name="Yue J.X."/>
            <person name="O'Connell B."/>
            <person name="Jenkins J."/>
            <person name="Brandt A."/>
            <person name="Calef R."/>
            <person name="Tung C.H."/>
            <person name="Huang T.K."/>
            <person name="Schmutz J."/>
            <person name="Satoh N."/>
            <person name="Yu J.K."/>
            <person name="Putnam N.H."/>
            <person name="Green R.E."/>
            <person name="Rokhsar D.S."/>
        </authorList>
    </citation>
    <scope>NUCLEOTIDE SEQUENCE [LARGE SCALE GENOMIC DNA]</scope>
    <source>
        <strain evidence="13">S238N-H82</strain>
    </source>
</reference>
<dbReference type="SMART" id="SM00308">
    <property type="entry name" value="LH2"/>
    <property type="match status" value="1"/>
</dbReference>
<dbReference type="FunFam" id="2.60.60.20:FF:000019">
    <property type="entry name" value="Uncharacterized protein"/>
    <property type="match status" value="1"/>
</dbReference>
<feature type="transmembrane region" description="Helical" evidence="10">
    <location>
        <begin position="1334"/>
        <end position="1367"/>
    </location>
</feature>
<evidence type="ECO:0000256" key="7">
    <source>
        <dbReference type="ARBA" id="ARBA00023157"/>
    </source>
</evidence>
<dbReference type="Pfam" id="PF01477">
    <property type="entry name" value="PLAT"/>
    <property type="match status" value="1"/>
</dbReference>
<dbReference type="InterPro" id="IPR013122">
    <property type="entry name" value="PKD1_2_channel"/>
</dbReference>
<dbReference type="InterPro" id="IPR046791">
    <property type="entry name" value="Polycystin_dom"/>
</dbReference>
<dbReference type="Pfam" id="PF20519">
    <property type="entry name" value="Polycystin_dom"/>
    <property type="match status" value="1"/>
</dbReference>
<evidence type="ECO:0000256" key="3">
    <source>
        <dbReference type="ARBA" id="ARBA00022692"/>
    </source>
</evidence>
<dbReference type="GeneID" id="118425421"/>
<feature type="transmembrane region" description="Helical" evidence="10">
    <location>
        <begin position="953"/>
        <end position="972"/>
    </location>
</feature>
<keyword evidence="6 10" id="KW-0472">Membrane</keyword>
<feature type="domain" description="GAIN-B" evidence="12">
    <location>
        <begin position="358"/>
        <end position="500"/>
    </location>
</feature>
<comment type="subcellular location">
    <subcellularLocation>
        <location evidence="1">Membrane</location>
        <topology evidence="1">Multi-pass membrane protein</topology>
    </subcellularLocation>
</comment>
<feature type="transmembrane region" description="Helical" evidence="10">
    <location>
        <begin position="1245"/>
        <end position="1264"/>
    </location>
</feature>
<dbReference type="OrthoDB" id="444119at2759"/>
<comment type="caution">
    <text evidence="8">Lacks conserved residue(s) required for the propagation of feature annotation.</text>
</comment>
<dbReference type="GO" id="GO:0005262">
    <property type="term" value="F:calcium channel activity"/>
    <property type="evidence" value="ECO:0000318"/>
    <property type="project" value="GO_Central"/>
</dbReference>
<feature type="transmembrane region" description="Helical" evidence="10">
    <location>
        <begin position="1209"/>
        <end position="1233"/>
    </location>
</feature>
<comment type="similarity">
    <text evidence="2">Belongs to the polycystin family.</text>
</comment>
<evidence type="ECO:0000256" key="6">
    <source>
        <dbReference type="ARBA" id="ARBA00023136"/>
    </source>
</evidence>
<sequence>MVKRENEFDSWLNVVSLGKDIEVVILEIMDGLSQTKVLDVDDVMDLTSLLAMGAAEPEKLSKNLTLLIARGLELSAEALRMIVENNTNDDIPVKDINAVSANIFTGFTILLEATATSAWTAESNLQEEEAIEANNGTASAAFKGISHIFHMYYTLPPDNGTATLEMSVLHAKLHKEVCEIAQKKVFTVNDTSSIVPAFVAQKKVFTVNDTLFVVPAFNTLLANGCEEADSFGVGIINSDFNPFRYSENSPDVGSEVVGLTVWRGQDRQPVHHLPKPVDMIIPRDKQHTTSSVYKHTGWIRSWDDIAVVPFRPQRARTALTILLDITSTSHPDLDMPHMQLVWQKASAPTADSFKAADWTTVLPVPQAQLYTLQLLHTYNNTNLTSHPYSWLLPLEALNVSEWDIQNNTTFYLEKGKFASPMHYVFSTGVKYAAEDTSVPVKTTFTVSVLETACVYFGENSSHLWEGDGCKVGPLSNTTHLHCRCDHLTKFAGFVPPNPINFDVALSANITENPMGLIAVLSVFGLFLLGCLMARKADRMDLIKVGVTTPPGHKLSPNPDYHYIVTVYTGFGLDASTTSQVSLTVFGLQNESEPFTLRDDRRLLFGGGSMDSFLVSSEEWLGPLTHVHVWHNNTGPSAGWYLSKVVIQHVRSGRVDYFICNKWLALDEDDGRIDRMVFVASPEEMADRSNLISERVTKDFHDDHLLYSVVGRPARSPFTRAQRLACCMSTVYSAMLANIMFFGQGDKFDPPEPIRIMGVEIEPPISLPEIMIAIESAVIVFPINALIVLLYRNAAPKPSSAPARRLADTKDAKPQDTGKGRGCHLPWWTSTVAGLLAFAVSFVAAFFTVLYTLSFGRDKAEAWLTTFLASFITDMILIQPVKVLVAAVVLGLLIRKPTTEDDPPPTEPTGDEEYLQIVAEQPAAEVSATGGPLHGDDLARDRAHRIRRKMWRRTLQEIVIYGTFLSVLMVMSYTERSNLAFHMDNSVRRALEGGDSFSKISDPASYWTWLEQDVLPAVHSPAWYNGRSCEDSLTLPEHLTHVMSPLQLRQVRIGQEEDCTIPDAMTPVVVGCLDEYSTGEMDTGSYSGSWGVATNNTDHDRSTIPSPWHYTYGDINNGFLYVGEHGVYSGGGYTATLNNTLSASLQTLEHLRSNNWLDNRTRAVFMETVLYNPHANLFAVVTMTTEFSITGHVSMATELVTFRIHHDGQVLLLVLRMVLMILLLFSLVRGVLRFNTYVIAYLTDPWSWLEILTITTGMATMGLYFRAQSTADEVSVQEGRAVFQLYRSAAMWYQVYTYLLGTLTCCTLVKFIRLLKFNKHVNALLYTMKKTARPLINFFVMSGIVFTAFALACTMQFILLSMFMTIIMDVYMEVKGDNPEDVGMMGFLWEEACGVAHKIKVKSNRPKTQPPADRERQFTQLDQMHELLEELDRKEKSREKEEKRREKKEKRREEEEKRIEKRNREERNRMLRYSESPSLWFV</sequence>
<dbReference type="PROSITE" id="PS50095">
    <property type="entry name" value="PLAT"/>
    <property type="match status" value="1"/>
</dbReference>
<dbReference type="RefSeq" id="XP_035690161.1">
    <property type="nucleotide sequence ID" value="XM_035834268.1"/>
</dbReference>
<evidence type="ECO:0000256" key="8">
    <source>
        <dbReference type="PROSITE-ProRule" id="PRU00152"/>
    </source>
</evidence>
<evidence type="ECO:0000259" key="12">
    <source>
        <dbReference type="PROSITE" id="PS50221"/>
    </source>
</evidence>
<feature type="compositionally biased region" description="Basic and acidic residues" evidence="9">
    <location>
        <begin position="1428"/>
        <end position="1443"/>
    </location>
</feature>
<dbReference type="Pfam" id="PF01825">
    <property type="entry name" value="GPS"/>
    <property type="match status" value="1"/>
</dbReference>
<dbReference type="PANTHER" id="PTHR10877:SF194">
    <property type="entry name" value="LOCATION OF VULVA DEFECTIVE 1"/>
    <property type="match status" value="1"/>
</dbReference>
<evidence type="ECO:0000259" key="11">
    <source>
        <dbReference type="PROSITE" id="PS50095"/>
    </source>
</evidence>
<keyword evidence="5 10" id="KW-1133">Transmembrane helix</keyword>
<dbReference type="Pfam" id="PF08016">
    <property type="entry name" value="PKD_channel"/>
    <property type="match status" value="1"/>
</dbReference>
<feature type="transmembrane region" description="Helical" evidence="10">
    <location>
        <begin position="1294"/>
        <end position="1314"/>
    </location>
</feature>
<feature type="region of interest" description="Disordered" evidence="9">
    <location>
        <begin position="796"/>
        <end position="819"/>
    </location>
</feature>
<keyword evidence="4" id="KW-0732">Signal</keyword>
<dbReference type="GO" id="GO:0050982">
    <property type="term" value="P:detection of mechanical stimulus"/>
    <property type="evidence" value="ECO:0000318"/>
    <property type="project" value="GO_Central"/>
</dbReference>
<feature type="compositionally biased region" description="Basic and acidic residues" evidence="9">
    <location>
        <begin position="804"/>
        <end position="818"/>
    </location>
</feature>
<dbReference type="PROSITE" id="PS50221">
    <property type="entry name" value="GAIN_B"/>
    <property type="match status" value="1"/>
</dbReference>
<dbReference type="InterPro" id="IPR036392">
    <property type="entry name" value="PLAT/LH2_dom_sf"/>
</dbReference>
<keyword evidence="13" id="KW-1185">Reference proteome</keyword>
<dbReference type="GO" id="GO:0016020">
    <property type="term" value="C:membrane"/>
    <property type="evidence" value="ECO:0000318"/>
    <property type="project" value="GO_Central"/>
</dbReference>
<feature type="compositionally biased region" description="Basic and acidic residues" evidence="9">
    <location>
        <begin position="1450"/>
        <end position="1467"/>
    </location>
</feature>
<name>A0A9J7LWS4_BRAFL</name>
<dbReference type="Gene3D" id="2.60.220.50">
    <property type="match status" value="1"/>
</dbReference>